<dbReference type="SUPFAM" id="SSF49854">
    <property type="entry name" value="Spermadhesin, CUB domain"/>
    <property type="match status" value="1"/>
</dbReference>
<evidence type="ECO:0000256" key="9">
    <source>
        <dbReference type="ARBA" id="ARBA00023180"/>
    </source>
</evidence>
<keyword evidence="5 13" id="KW-0732">Signal</keyword>
<comment type="caution">
    <text evidence="11">Lacks conserved residue(s) required for the propagation of feature annotation.</text>
</comment>
<reference evidence="17" key="2">
    <citation type="submission" date="2025-09" db="UniProtKB">
        <authorList>
            <consortium name="Ensembl"/>
        </authorList>
    </citation>
    <scope>IDENTIFICATION</scope>
</reference>
<dbReference type="InterPro" id="IPR002889">
    <property type="entry name" value="WSC_carb-bd"/>
</dbReference>
<dbReference type="InterPro" id="IPR038178">
    <property type="entry name" value="Kringle_sf"/>
</dbReference>
<proteinExistence type="predicted"/>
<sequence>IALSPTLHLIVNLFLSFSLFPECFTANGAEYRGFQNQTSLSGGKPCLFWNETFQHPFNTLKYPNGEGGLGPHNFCRNPDRDVQPWCYIADNEDGIYWRFCDIPTCQMPGNLGCFKDSGDPPTLSGISETSNKLTIQNCISFCRKQRYELAGMESGYACFCGNELDLRDHVEAPSMECNHVCFGDHTQPCGGDGWVIIFDTKVGSCGGNYTAPSDVIYSPDFPDKYASGRVCYWTIHVPGASALLFNFTFFDISDQTDMVELLDGHSNRVLARFDGRHPPREVLNVTADYVILYFYSDRTNRAQGFALLYQGEPIPRTGTTRALQPPAGRQWEGPSNTSGHHAMWTIYALAALLTLTVIAMVAKLLLHITVKAPNIPTVSGSDSCSQSTASTEPWIILYQPSTISLFKKKLKNHHGDLSPLVGN</sequence>
<dbReference type="Pfam" id="PF01822">
    <property type="entry name" value="WSC"/>
    <property type="match status" value="1"/>
</dbReference>
<evidence type="ECO:0000259" key="15">
    <source>
        <dbReference type="PROSITE" id="PS50070"/>
    </source>
</evidence>
<dbReference type="InterPro" id="IPR035914">
    <property type="entry name" value="Sperma_CUB_dom_sf"/>
</dbReference>
<feature type="domain" description="CUB" evidence="14">
    <location>
        <begin position="205"/>
        <end position="312"/>
    </location>
</feature>
<dbReference type="SUPFAM" id="SSF57440">
    <property type="entry name" value="Kringle-like"/>
    <property type="match status" value="1"/>
</dbReference>
<organism evidence="17 18">
    <name type="scientific">Gadus morhua</name>
    <name type="common">Atlantic cod</name>
    <dbReference type="NCBI Taxonomy" id="8049"/>
    <lineage>
        <taxon>Eukaryota</taxon>
        <taxon>Metazoa</taxon>
        <taxon>Chordata</taxon>
        <taxon>Craniata</taxon>
        <taxon>Vertebrata</taxon>
        <taxon>Euteleostomi</taxon>
        <taxon>Actinopterygii</taxon>
        <taxon>Neopterygii</taxon>
        <taxon>Teleostei</taxon>
        <taxon>Neoteleostei</taxon>
        <taxon>Acanthomorphata</taxon>
        <taxon>Zeiogadaria</taxon>
        <taxon>Gadariae</taxon>
        <taxon>Gadiformes</taxon>
        <taxon>Gadoidei</taxon>
        <taxon>Gadidae</taxon>
        <taxon>Gadus</taxon>
    </lineage>
</organism>
<dbReference type="PROSITE" id="PS00021">
    <property type="entry name" value="KRINGLE_1"/>
    <property type="match status" value="1"/>
</dbReference>
<evidence type="ECO:0000256" key="4">
    <source>
        <dbReference type="ARBA" id="ARBA00022692"/>
    </source>
</evidence>
<keyword evidence="7 12" id="KW-0472">Membrane</keyword>
<evidence type="ECO:0000313" key="17">
    <source>
        <dbReference type="Ensembl" id="ENSGMOP00000027949.1"/>
    </source>
</evidence>
<keyword evidence="8" id="KW-1015">Disulfide bond</keyword>
<dbReference type="GO" id="GO:0005886">
    <property type="term" value="C:plasma membrane"/>
    <property type="evidence" value="ECO:0007669"/>
    <property type="project" value="TreeGrafter"/>
</dbReference>
<dbReference type="InterPro" id="IPR000859">
    <property type="entry name" value="CUB_dom"/>
</dbReference>
<dbReference type="Gene3D" id="2.60.120.290">
    <property type="entry name" value="Spermadhesin, CUB domain"/>
    <property type="match status" value="1"/>
</dbReference>
<protein>
    <recommendedName>
        <fullName evidence="10">Kringle-containing protein marking the eye and the nose</fullName>
    </recommendedName>
</protein>
<name>A0A8C5A816_GADMO</name>
<evidence type="ECO:0000259" key="16">
    <source>
        <dbReference type="PROSITE" id="PS51212"/>
    </source>
</evidence>
<feature type="domain" description="Kringle" evidence="15">
    <location>
        <begin position="22"/>
        <end position="105"/>
    </location>
</feature>
<dbReference type="Pfam" id="PF00051">
    <property type="entry name" value="Kringle"/>
    <property type="match status" value="1"/>
</dbReference>
<dbReference type="SMART" id="SM00321">
    <property type="entry name" value="WSC"/>
    <property type="match status" value="1"/>
</dbReference>
<dbReference type="Proteomes" id="UP000694546">
    <property type="component" value="Chromosome 6"/>
</dbReference>
<dbReference type="PANTHER" id="PTHR24269">
    <property type="entry name" value="KREMEN PROTEIN"/>
    <property type="match status" value="1"/>
</dbReference>
<reference evidence="17" key="1">
    <citation type="submission" date="2025-08" db="UniProtKB">
        <authorList>
            <consortium name="Ensembl"/>
        </authorList>
    </citation>
    <scope>IDENTIFICATION</scope>
</reference>
<dbReference type="InterPro" id="IPR000001">
    <property type="entry name" value="Kringle"/>
</dbReference>
<dbReference type="SMART" id="SM00042">
    <property type="entry name" value="CUB"/>
    <property type="match status" value="1"/>
</dbReference>
<dbReference type="AlphaFoldDB" id="A0A8C5A816"/>
<evidence type="ECO:0000256" key="12">
    <source>
        <dbReference type="SAM" id="Phobius"/>
    </source>
</evidence>
<evidence type="ECO:0000259" key="14">
    <source>
        <dbReference type="PROSITE" id="PS01180"/>
    </source>
</evidence>
<dbReference type="PANTHER" id="PTHR24269:SF26">
    <property type="entry name" value="KRINGLE-CONTAINING PROTEIN MARKING THE EYE AND THE NOSE"/>
    <property type="match status" value="1"/>
</dbReference>
<evidence type="ECO:0000256" key="3">
    <source>
        <dbReference type="ARBA" id="ARBA00022687"/>
    </source>
</evidence>
<dbReference type="Ensembl" id="ENSGMOT00000038800.1">
    <property type="protein sequence ID" value="ENSGMOP00000027949.1"/>
    <property type="gene ID" value="ENSGMOG00000009265.2"/>
</dbReference>
<accession>A0A8C5A816</accession>
<evidence type="ECO:0000256" key="11">
    <source>
        <dbReference type="PROSITE-ProRule" id="PRU00121"/>
    </source>
</evidence>
<dbReference type="Gene3D" id="2.40.20.10">
    <property type="entry name" value="Plasminogen Kringle 4"/>
    <property type="match status" value="1"/>
</dbReference>
<dbReference type="PRINTS" id="PR00018">
    <property type="entry name" value="KRINGLE"/>
</dbReference>
<dbReference type="GeneTree" id="ENSGT00940000158390"/>
<evidence type="ECO:0000256" key="5">
    <source>
        <dbReference type="ARBA" id="ARBA00022729"/>
    </source>
</evidence>
<dbReference type="InterPro" id="IPR018056">
    <property type="entry name" value="Kringle_CS"/>
</dbReference>
<evidence type="ECO:0000256" key="1">
    <source>
        <dbReference type="ARBA" id="ARBA00004479"/>
    </source>
</evidence>
<feature type="transmembrane region" description="Helical" evidence="12">
    <location>
        <begin position="344"/>
        <end position="366"/>
    </location>
</feature>
<evidence type="ECO:0000256" key="13">
    <source>
        <dbReference type="SAM" id="SignalP"/>
    </source>
</evidence>
<dbReference type="CDD" id="cd00108">
    <property type="entry name" value="KR"/>
    <property type="match status" value="1"/>
</dbReference>
<keyword evidence="9" id="KW-0325">Glycoprotein</keyword>
<dbReference type="GO" id="GO:0016055">
    <property type="term" value="P:Wnt signaling pathway"/>
    <property type="evidence" value="ECO:0007669"/>
    <property type="project" value="UniProtKB-KW"/>
</dbReference>
<dbReference type="FunFam" id="2.40.20.10:FF:000006">
    <property type="entry name" value="Kremen protein 2"/>
    <property type="match status" value="1"/>
</dbReference>
<comment type="subcellular location">
    <subcellularLocation>
        <location evidence="1">Membrane</location>
        <topology evidence="1">Single-pass type I membrane protein</topology>
    </subcellularLocation>
</comment>
<dbReference type="CDD" id="cd00041">
    <property type="entry name" value="CUB"/>
    <property type="match status" value="1"/>
</dbReference>
<evidence type="ECO:0000256" key="8">
    <source>
        <dbReference type="ARBA" id="ARBA00023157"/>
    </source>
</evidence>
<keyword evidence="2 11" id="KW-0420">Kringle</keyword>
<keyword evidence="3" id="KW-0879">Wnt signaling pathway</keyword>
<dbReference type="PROSITE" id="PS50070">
    <property type="entry name" value="KRINGLE_2"/>
    <property type="match status" value="1"/>
</dbReference>
<evidence type="ECO:0000256" key="6">
    <source>
        <dbReference type="ARBA" id="ARBA00022989"/>
    </source>
</evidence>
<dbReference type="PROSITE" id="PS51212">
    <property type="entry name" value="WSC"/>
    <property type="match status" value="1"/>
</dbReference>
<dbReference type="SMART" id="SM00130">
    <property type="entry name" value="KR"/>
    <property type="match status" value="1"/>
</dbReference>
<feature type="signal peptide" evidence="13">
    <location>
        <begin position="1"/>
        <end position="25"/>
    </location>
</feature>
<dbReference type="Pfam" id="PF00431">
    <property type="entry name" value="CUB"/>
    <property type="match status" value="1"/>
</dbReference>
<keyword evidence="18" id="KW-1185">Reference proteome</keyword>
<evidence type="ECO:0000313" key="18">
    <source>
        <dbReference type="Proteomes" id="UP000694546"/>
    </source>
</evidence>
<dbReference type="InterPro" id="IPR013806">
    <property type="entry name" value="Kringle-like"/>
</dbReference>
<dbReference type="PROSITE" id="PS01180">
    <property type="entry name" value="CUB"/>
    <property type="match status" value="1"/>
</dbReference>
<dbReference type="InterPro" id="IPR051836">
    <property type="entry name" value="Kremen_rcpt"/>
</dbReference>
<feature type="domain" description="WSC" evidence="16">
    <location>
        <begin position="107"/>
        <end position="201"/>
    </location>
</feature>
<feature type="chain" id="PRO_5034505313" description="Kringle-containing protein marking the eye and the nose" evidence="13">
    <location>
        <begin position="26"/>
        <end position="423"/>
    </location>
</feature>
<evidence type="ECO:0000256" key="10">
    <source>
        <dbReference type="ARBA" id="ARBA00032328"/>
    </source>
</evidence>
<keyword evidence="4 12" id="KW-0812">Transmembrane</keyword>
<evidence type="ECO:0000256" key="7">
    <source>
        <dbReference type="ARBA" id="ARBA00023136"/>
    </source>
</evidence>
<evidence type="ECO:0000256" key="2">
    <source>
        <dbReference type="ARBA" id="ARBA00022572"/>
    </source>
</evidence>
<keyword evidence="6 12" id="KW-1133">Transmembrane helix</keyword>